<sequence>MDFIVRDPKEDLKKILEKYKVSPKTFGLISGMNEDEVLDYAYENSTLSNLPLEKELLIDTFIGLLSDGMELVTADERVKAIIEHLNTRFLISNETLALYSHIQEKELNDFINDSNTLSYEKRYRLAAVVLFLDTITTRYTPE</sequence>
<dbReference type="RefSeq" id="WP_368636429.1">
    <property type="nucleotide sequence ID" value="NZ_JBFRHK010000005.1"/>
</dbReference>
<keyword evidence="2" id="KW-1185">Reference proteome</keyword>
<organism evidence="1 2">
    <name type="scientific">Lysinibacillus xylanilyticus</name>
    <dbReference type="NCBI Taxonomy" id="582475"/>
    <lineage>
        <taxon>Bacteria</taxon>
        <taxon>Bacillati</taxon>
        <taxon>Bacillota</taxon>
        <taxon>Bacilli</taxon>
        <taxon>Bacillales</taxon>
        <taxon>Bacillaceae</taxon>
        <taxon>Lysinibacillus</taxon>
    </lineage>
</organism>
<dbReference type="EMBL" id="JBFRHK010000005">
    <property type="protein sequence ID" value="MEX3745555.1"/>
    <property type="molecule type" value="Genomic_DNA"/>
</dbReference>
<reference evidence="1 2" key="1">
    <citation type="submission" date="2024-07" db="EMBL/GenBank/DDBJ databases">
        <title>Characterization of a bacterium isolated from hydrolysated instant sea cucumber by whole-genome sequencing and metabolomics.</title>
        <authorList>
            <person name="Luo X."/>
            <person name="Zhang Z."/>
            <person name="Zheng Z."/>
            <person name="Zhang W."/>
            <person name="Ming T."/>
            <person name="Jiao L."/>
            <person name="Su X."/>
            <person name="Kong F."/>
            <person name="Xu J."/>
        </authorList>
    </citation>
    <scope>NUCLEOTIDE SEQUENCE [LARGE SCALE GENOMIC DNA]</scope>
    <source>
        <strain evidence="1 2">XL-2024</strain>
    </source>
</reference>
<dbReference type="Pfam" id="PF20317">
    <property type="entry name" value="HTH_60"/>
    <property type="match status" value="1"/>
</dbReference>
<dbReference type="InterPro" id="IPR046930">
    <property type="entry name" value="HTH_60"/>
</dbReference>
<gene>
    <name evidence="1" type="ORF">AB1300_10450</name>
</gene>
<name>A0ABV3VXC5_9BACI</name>
<evidence type="ECO:0000313" key="2">
    <source>
        <dbReference type="Proteomes" id="UP001558534"/>
    </source>
</evidence>
<evidence type="ECO:0000313" key="1">
    <source>
        <dbReference type="EMBL" id="MEX3745555.1"/>
    </source>
</evidence>
<comment type="caution">
    <text evidence="1">The sequence shown here is derived from an EMBL/GenBank/DDBJ whole genome shotgun (WGS) entry which is preliminary data.</text>
</comment>
<dbReference type="Proteomes" id="UP001558534">
    <property type="component" value="Unassembled WGS sequence"/>
</dbReference>
<accession>A0ABV3VXC5</accession>
<protein>
    <submittedName>
        <fullName evidence="1">HTH domain-containing protein</fullName>
    </submittedName>
</protein>
<proteinExistence type="predicted"/>